<evidence type="ECO:0000256" key="2">
    <source>
        <dbReference type="ARBA" id="ARBA00022946"/>
    </source>
</evidence>
<evidence type="ECO:0000313" key="8">
    <source>
        <dbReference type="EMBL" id="KAG9480670.1"/>
    </source>
</evidence>
<evidence type="ECO:0000256" key="6">
    <source>
        <dbReference type="ARBA" id="ARBA00033752"/>
    </source>
</evidence>
<sequence>MAGRAVWRAVGALVSRPGAAAHPRGYAKKPVIKGKGKGFVKEVQKGPEVCKDPAILTTHAMGVNIYKSGADVKLKEDSQYPDWLFQLNLGPPKSLEERSPDTPEYWKLLRKLHMWRNNRLAKTKKF</sequence>
<keyword evidence="2" id="KW-0809">Transit peptide</keyword>
<evidence type="ECO:0000256" key="5">
    <source>
        <dbReference type="ARBA" id="ARBA00023274"/>
    </source>
</evidence>
<dbReference type="Proteomes" id="UP000770717">
    <property type="component" value="Unassembled WGS sequence"/>
</dbReference>
<gene>
    <name evidence="8" type="ORF">GDO78_012241</name>
</gene>
<keyword evidence="5" id="KW-0687">Ribonucleoprotein</keyword>
<evidence type="ECO:0000313" key="9">
    <source>
        <dbReference type="Proteomes" id="UP000770717"/>
    </source>
</evidence>
<dbReference type="PANTHER" id="PTHR28595:SF1">
    <property type="entry name" value="LARGE RIBOSOMAL SUBUNIT PROTEIN ML54"/>
    <property type="match status" value="1"/>
</dbReference>
<evidence type="ECO:0000256" key="1">
    <source>
        <dbReference type="ARBA" id="ARBA00004173"/>
    </source>
</evidence>
<dbReference type="Pfam" id="PF08561">
    <property type="entry name" value="Ribosomal_L37"/>
    <property type="match status" value="1"/>
</dbReference>
<dbReference type="GO" id="GO:0005762">
    <property type="term" value="C:mitochondrial large ribosomal subunit"/>
    <property type="evidence" value="ECO:0007669"/>
    <property type="project" value="TreeGrafter"/>
</dbReference>
<proteinExistence type="inferred from homology"/>
<organism evidence="8 9">
    <name type="scientific">Eleutherodactylus coqui</name>
    <name type="common">Puerto Rican coqui</name>
    <dbReference type="NCBI Taxonomy" id="57060"/>
    <lineage>
        <taxon>Eukaryota</taxon>
        <taxon>Metazoa</taxon>
        <taxon>Chordata</taxon>
        <taxon>Craniata</taxon>
        <taxon>Vertebrata</taxon>
        <taxon>Euteleostomi</taxon>
        <taxon>Amphibia</taxon>
        <taxon>Batrachia</taxon>
        <taxon>Anura</taxon>
        <taxon>Neobatrachia</taxon>
        <taxon>Hyloidea</taxon>
        <taxon>Eleutherodactylidae</taxon>
        <taxon>Eleutherodactylinae</taxon>
        <taxon>Eleutherodactylus</taxon>
        <taxon>Eleutherodactylus</taxon>
    </lineage>
</organism>
<keyword evidence="4" id="KW-0496">Mitochondrion</keyword>
<evidence type="ECO:0000256" key="3">
    <source>
        <dbReference type="ARBA" id="ARBA00022980"/>
    </source>
</evidence>
<dbReference type="EMBL" id="WNTK01000007">
    <property type="protein sequence ID" value="KAG9480670.1"/>
    <property type="molecule type" value="Genomic_DNA"/>
</dbReference>
<comment type="similarity">
    <text evidence="6">Belongs to the mitochondrion-specific ribosomal protein mL54 family.</text>
</comment>
<evidence type="ECO:0000256" key="4">
    <source>
        <dbReference type="ARBA" id="ARBA00023128"/>
    </source>
</evidence>
<dbReference type="OrthoDB" id="10252718at2759"/>
<comment type="caution">
    <text evidence="8">The sequence shown here is derived from an EMBL/GenBank/DDBJ whole genome shotgun (WGS) entry which is preliminary data.</text>
</comment>
<dbReference type="InterPro" id="IPR013870">
    <property type="entry name" value="Ribosomal_mL54"/>
</dbReference>
<keyword evidence="9" id="KW-1185">Reference proteome</keyword>
<comment type="subcellular location">
    <subcellularLocation>
        <location evidence="1">Mitochondrion</location>
    </subcellularLocation>
</comment>
<accession>A0A8J6F4Z0</accession>
<evidence type="ECO:0000256" key="7">
    <source>
        <dbReference type="ARBA" id="ARBA00035179"/>
    </source>
</evidence>
<dbReference type="GO" id="GO:0003735">
    <property type="term" value="F:structural constituent of ribosome"/>
    <property type="evidence" value="ECO:0007669"/>
    <property type="project" value="TreeGrafter"/>
</dbReference>
<name>A0A8J6F4Z0_ELECQ</name>
<protein>
    <recommendedName>
        <fullName evidence="7">Large ribosomal subunit protein mL54</fullName>
    </recommendedName>
</protein>
<reference evidence="8" key="1">
    <citation type="thesis" date="2020" institute="ProQuest LLC" country="789 East Eisenhower Parkway, Ann Arbor, MI, USA">
        <title>Comparative Genomics and Chromosome Evolution.</title>
        <authorList>
            <person name="Mudd A.B."/>
        </authorList>
    </citation>
    <scope>NUCLEOTIDE SEQUENCE</scope>
    <source>
        <strain evidence="8">HN-11 Male</strain>
        <tissue evidence="8">Kidney and liver</tissue>
    </source>
</reference>
<dbReference type="AlphaFoldDB" id="A0A8J6F4Z0"/>
<keyword evidence="3" id="KW-0689">Ribosomal protein</keyword>
<dbReference type="PANTHER" id="PTHR28595">
    <property type="entry name" value="39S RIBOSOMAL PROTEIN L54, MITOCHONDRIAL"/>
    <property type="match status" value="1"/>
</dbReference>